<keyword evidence="1" id="KW-0732">Signal</keyword>
<dbReference type="SUPFAM" id="SSF48452">
    <property type="entry name" value="TPR-like"/>
    <property type="match status" value="2"/>
</dbReference>
<dbReference type="Gene3D" id="1.25.40.10">
    <property type="entry name" value="Tetratricopeptide repeat domain"/>
    <property type="match status" value="3"/>
</dbReference>
<evidence type="ECO:0000313" key="3">
    <source>
        <dbReference type="Proteomes" id="UP000604083"/>
    </source>
</evidence>
<accession>A0A934VM56</accession>
<dbReference type="Proteomes" id="UP000604083">
    <property type="component" value="Unassembled WGS sequence"/>
</dbReference>
<proteinExistence type="predicted"/>
<feature type="chain" id="PRO_5036898975" evidence="1">
    <location>
        <begin position="23"/>
        <end position="814"/>
    </location>
</feature>
<protein>
    <submittedName>
        <fullName evidence="2">Tetratricopeptide repeat protein</fullName>
    </submittedName>
</protein>
<evidence type="ECO:0000313" key="2">
    <source>
        <dbReference type="EMBL" id="MBK1833746.1"/>
    </source>
</evidence>
<dbReference type="InterPro" id="IPR011990">
    <property type="entry name" value="TPR-like_helical_dom_sf"/>
</dbReference>
<dbReference type="AlphaFoldDB" id="A0A934VM56"/>
<reference evidence="2" key="1">
    <citation type="submission" date="2021-01" db="EMBL/GenBank/DDBJ databases">
        <title>Modified the classification status of verrucomicrobia.</title>
        <authorList>
            <person name="Feng X."/>
        </authorList>
    </citation>
    <scope>NUCLEOTIDE SEQUENCE</scope>
    <source>
        <strain evidence="2">KCTC 12986</strain>
    </source>
</reference>
<dbReference type="RefSeq" id="WP_200391181.1">
    <property type="nucleotide sequence ID" value="NZ_JAENIO010000012.1"/>
</dbReference>
<keyword evidence="3" id="KW-1185">Reference proteome</keyword>
<evidence type="ECO:0000256" key="1">
    <source>
        <dbReference type="SAM" id="SignalP"/>
    </source>
</evidence>
<feature type="signal peptide" evidence="1">
    <location>
        <begin position="1"/>
        <end position="22"/>
    </location>
</feature>
<comment type="caution">
    <text evidence="2">The sequence shown here is derived from an EMBL/GenBank/DDBJ whole genome shotgun (WGS) entry which is preliminary data.</text>
</comment>
<dbReference type="EMBL" id="JAENIO010000012">
    <property type="protein sequence ID" value="MBK1833746.1"/>
    <property type="molecule type" value="Genomic_DNA"/>
</dbReference>
<sequence length="814" mass="87217">MRALTLLLGSSLALSPLTISLGADLAAARQALAESLPEVAAARVERLLRDQPDLAPAEKDQAYLLLAEARLRAGEITPAREALAAVSPAQSPATHYWRGIAFAREEQFTAARNEFALVSVDSPFSSLALFNAAQIGAALDQEEKALPLLETLRATEPDFRPREVAHLEARLHLAAGTPASARAALARLGAAQQSDPTSQLLLGQIELAANHPAAALPAFEKASQGPSHLASLAKLGICDALLAQEKAPEALTRLLDLLTLELSSPLLSVLPSRFETLRHLARDLAPLRSSLQEFVQPATLGTDSNKATPAKLLAAYSLARMSPPDQEQALLARMAPLAPGTAPANQALLRLAEIALAEARPEAAAEALQTLLSTTPASSPHAAQASEWAARLALHQGDPESARTLFAAASAHPNPAFAERALLNQALLTIALSPEQSPTDISLAIDDPDARAALEFARALALAREQRPAARRALRQALTSFPDHPSATQARLALCELLLTENSHELKAATEELALLPPDLPQPLSRQDCRLRHRLGALTGQWEAAVQAGEKHLKRFPKAEKDPHFLLRHAESCFREGELSRAEFLFGKIATLTSGTELAEVALLFQARANLAIPTSEATSEALDILDTLIAKQGPLANEARLRKAHTLLHVLGQAESCLETLGDLPSPPGEHRAATLLAAQAHRELAAGDPVVADRAISLYRQLLHDPATSYPQSNELHYLLAQTFRESGRPEQAIEPCLAVVDGENRQPGETAVEWTYYYRCGFEAIDILLAADRARAALILARKLAATSGPGAEQAEVRAEQIQLEHQLWAD</sequence>
<name>A0A934VM56_9BACT</name>
<organism evidence="2 3">
    <name type="scientific">Roseibacillus ishigakijimensis</name>
    <dbReference type="NCBI Taxonomy" id="454146"/>
    <lineage>
        <taxon>Bacteria</taxon>
        <taxon>Pseudomonadati</taxon>
        <taxon>Verrucomicrobiota</taxon>
        <taxon>Verrucomicrobiia</taxon>
        <taxon>Verrucomicrobiales</taxon>
        <taxon>Verrucomicrobiaceae</taxon>
        <taxon>Roseibacillus</taxon>
    </lineage>
</organism>
<dbReference type="Pfam" id="PF13432">
    <property type="entry name" value="TPR_16"/>
    <property type="match status" value="3"/>
</dbReference>
<gene>
    <name evidence="2" type="ORF">JIN78_06695</name>
</gene>